<protein>
    <submittedName>
        <fullName evidence="9">Ferrichrome ABC transporter permease</fullName>
    </submittedName>
</protein>
<keyword evidence="6 8" id="KW-1133">Transmembrane helix</keyword>
<feature type="transmembrane region" description="Helical" evidence="8">
    <location>
        <begin position="28"/>
        <end position="47"/>
    </location>
</feature>
<gene>
    <name evidence="10" type="ORF">DDJ31_05320</name>
    <name evidence="9" type="ORF">ELQ87_33945</name>
</gene>
<evidence type="ECO:0000256" key="5">
    <source>
        <dbReference type="ARBA" id="ARBA00022692"/>
    </source>
</evidence>
<evidence type="ECO:0000256" key="6">
    <source>
        <dbReference type="ARBA" id="ARBA00022989"/>
    </source>
</evidence>
<evidence type="ECO:0000256" key="1">
    <source>
        <dbReference type="ARBA" id="ARBA00004651"/>
    </source>
</evidence>
<feature type="transmembrane region" description="Helical" evidence="8">
    <location>
        <begin position="123"/>
        <end position="154"/>
    </location>
</feature>
<dbReference type="Proteomes" id="UP000501753">
    <property type="component" value="Chromosome"/>
</dbReference>
<evidence type="ECO:0000313" key="11">
    <source>
        <dbReference type="Proteomes" id="UP000271291"/>
    </source>
</evidence>
<dbReference type="EMBL" id="CP034687">
    <property type="protein sequence ID" value="AZS88688.1"/>
    <property type="molecule type" value="Genomic_DNA"/>
</dbReference>
<dbReference type="PANTHER" id="PTHR30472">
    <property type="entry name" value="FERRIC ENTEROBACTIN TRANSPORT SYSTEM PERMEASE PROTEIN"/>
    <property type="match status" value="1"/>
</dbReference>
<name>A0A3Q9KY40_STRGD</name>
<keyword evidence="7 8" id="KW-0472">Membrane</keyword>
<organism evidence="9 11">
    <name type="scientific">Streptomyces griseoviridis</name>
    <dbReference type="NCBI Taxonomy" id="45398"/>
    <lineage>
        <taxon>Bacteria</taxon>
        <taxon>Bacillati</taxon>
        <taxon>Actinomycetota</taxon>
        <taxon>Actinomycetes</taxon>
        <taxon>Kitasatosporales</taxon>
        <taxon>Streptomycetaceae</taxon>
        <taxon>Streptomyces</taxon>
    </lineage>
</organism>
<reference evidence="9 11" key="2">
    <citation type="submission" date="2018-12" db="EMBL/GenBank/DDBJ databases">
        <title>Streptomyces griseoviridis F1-27 complete genome.</title>
        <authorList>
            <person name="Mariita R.M."/>
            <person name="Sello J.K."/>
        </authorList>
    </citation>
    <scope>NUCLEOTIDE SEQUENCE [LARGE SCALE GENOMIC DNA]</scope>
    <source>
        <strain evidence="9 11">F1-27</strain>
    </source>
</reference>
<evidence type="ECO:0000313" key="10">
    <source>
        <dbReference type="EMBL" id="QCN84473.1"/>
    </source>
</evidence>
<feature type="transmembrane region" description="Helical" evidence="8">
    <location>
        <begin position="83"/>
        <end position="103"/>
    </location>
</feature>
<feature type="transmembrane region" description="Helical" evidence="8">
    <location>
        <begin position="213"/>
        <end position="230"/>
    </location>
</feature>
<comment type="subcellular location">
    <subcellularLocation>
        <location evidence="1">Cell membrane</location>
        <topology evidence="1">Multi-pass membrane protein</topology>
    </subcellularLocation>
</comment>
<evidence type="ECO:0000313" key="9">
    <source>
        <dbReference type="EMBL" id="AZS88688.1"/>
    </source>
</evidence>
<evidence type="ECO:0000256" key="2">
    <source>
        <dbReference type="ARBA" id="ARBA00007935"/>
    </source>
</evidence>
<feature type="transmembrane region" description="Helical" evidence="8">
    <location>
        <begin position="326"/>
        <end position="343"/>
    </location>
</feature>
<evidence type="ECO:0000313" key="12">
    <source>
        <dbReference type="Proteomes" id="UP000501753"/>
    </source>
</evidence>
<dbReference type="Proteomes" id="UP000271291">
    <property type="component" value="Chromosome"/>
</dbReference>
<proteinExistence type="inferred from homology"/>
<sequence>MTTTHRAAPRTRVVRIGSAVTLLTRPRVLWTGAALGLLTLAVCVATLTTGRLGIALADLPDALSGGATGVDAFVLDRLRGPRLTVAVAAGAALGVSGALFQSVTRNPLGSPDVIGVGPGAGAGAALVALFLPAGVPVVLGALAGACAAVLLVYVSTGTGFRNPGRLVVAGIAVAAMATALTQYVVYAVERDQATVLSAYLNGSLTARSWDDALVIWLVLLVTAPAAVLLARPLALSEMGDTAAEALGVSPRRTRGRAVLLSVVLSAGAVAAAGPVAFIALTAPQIARRLTGATGPHLALSALTGALLLPLADLAAQRSPYLSDLPVGIWTLGIGGLYLGSLLVREWRKGAL</sequence>
<dbReference type="EMBL" id="CP029078">
    <property type="protein sequence ID" value="QCN84473.1"/>
    <property type="molecule type" value="Genomic_DNA"/>
</dbReference>
<keyword evidence="5 8" id="KW-0812">Transmembrane</keyword>
<dbReference type="Gene3D" id="1.10.3470.10">
    <property type="entry name" value="ABC transporter involved in vitamin B12 uptake, BtuC"/>
    <property type="match status" value="1"/>
</dbReference>
<dbReference type="GO" id="GO:0022857">
    <property type="term" value="F:transmembrane transporter activity"/>
    <property type="evidence" value="ECO:0007669"/>
    <property type="project" value="InterPro"/>
</dbReference>
<dbReference type="SUPFAM" id="SSF81345">
    <property type="entry name" value="ABC transporter involved in vitamin B12 uptake, BtuC"/>
    <property type="match status" value="1"/>
</dbReference>
<dbReference type="InterPro" id="IPR037294">
    <property type="entry name" value="ABC_BtuC-like"/>
</dbReference>
<dbReference type="GO" id="GO:0005886">
    <property type="term" value="C:plasma membrane"/>
    <property type="evidence" value="ECO:0007669"/>
    <property type="project" value="UniProtKB-SubCell"/>
</dbReference>
<dbReference type="RefSeq" id="WP_127181458.1">
    <property type="nucleotide sequence ID" value="NZ_CP029078.1"/>
</dbReference>
<reference evidence="10 12" key="1">
    <citation type="submission" date="2018-04" db="EMBL/GenBank/DDBJ databases">
        <title>Complete genome sequences of Streptomyces griseoviridis K61 and characterization of antagonistic properties of biological control agents.</title>
        <authorList>
            <person name="Mariita R.M."/>
            <person name="Sello J.K."/>
        </authorList>
    </citation>
    <scope>NUCLEOTIDE SEQUENCE [LARGE SCALE GENOMIC DNA]</scope>
    <source>
        <strain evidence="10 12">K61</strain>
    </source>
</reference>
<comment type="similarity">
    <text evidence="2">Belongs to the binding-protein-dependent transport system permease family. FecCD subfamily.</text>
</comment>
<keyword evidence="3" id="KW-0813">Transport</keyword>
<dbReference type="Pfam" id="PF01032">
    <property type="entry name" value="FecCD"/>
    <property type="match status" value="1"/>
</dbReference>
<dbReference type="KEGG" id="sgd:ELQ87_33945"/>
<dbReference type="OrthoDB" id="4455417at2"/>
<keyword evidence="12" id="KW-1185">Reference proteome</keyword>
<evidence type="ECO:0000256" key="3">
    <source>
        <dbReference type="ARBA" id="ARBA00022448"/>
    </source>
</evidence>
<dbReference type="GO" id="GO:0033214">
    <property type="term" value="P:siderophore-iron import into cell"/>
    <property type="evidence" value="ECO:0007669"/>
    <property type="project" value="TreeGrafter"/>
</dbReference>
<accession>A0A3Q9KY40</accession>
<dbReference type="InterPro" id="IPR000522">
    <property type="entry name" value="ABC_transptr_permease_BtuC"/>
</dbReference>
<dbReference type="AlphaFoldDB" id="A0A3Q9KY40"/>
<feature type="transmembrane region" description="Helical" evidence="8">
    <location>
        <begin position="166"/>
        <end position="186"/>
    </location>
</feature>
<evidence type="ECO:0000256" key="7">
    <source>
        <dbReference type="ARBA" id="ARBA00023136"/>
    </source>
</evidence>
<dbReference type="PANTHER" id="PTHR30472:SF24">
    <property type="entry name" value="FERRIC ENTEROBACTIN TRANSPORT SYSTEM PERMEASE PROTEIN FEPG"/>
    <property type="match status" value="1"/>
</dbReference>
<feature type="transmembrane region" description="Helical" evidence="8">
    <location>
        <begin position="257"/>
        <end position="282"/>
    </location>
</feature>
<keyword evidence="4" id="KW-1003">Cell membrane</keyword>
<evidence type="ECO:0000256" key="4">
    <source>
        <dbReference type="ARBA" id="ARBA00022475"/>
    </source>
</evidence>
<evidence type="ECO:0000256" key="8">
    <source>
        <dbReference type="SAM" id="Phobius"/>
    </source>
</evidence>